<sequence>MKQQTLITATLAATVLLSACGGTATVECDEQQLYQSAVPGNRIEVPEGLDALAANRELTVPKASPQAPPPPGTCLDAPPTLSTSSSNK</sequence>
<dbReference type="EMBL" id="CP016268">
    <property type="protein sequence ID" value="ANO51576.1"/>
    <property type="molecule type" value="Genomic_DNA"/>
</dbReference>
<gene>
    <name evidence="3" type="ORF">BA177_10510</name>
</gene>
<dbReference type="STRING" id="1548547.BA177_10510"/>
<dbReference type="Proteomes" id="UP000092695">
    <property type="component" value="Chromosome"/>
</dbReference>
<evidence type="ECO:0000313" key="4">
    <source>
        <dbReference type="Proteomes" id="UP000092695"/>
    </source>
</evidence>
<keyword evidence="2" id="KW-0732">Signal</keyword>
<dbReference type="AlphaFoldDB" id="A0A193LGI6"/>
<proteinExistence type="predicted"/>
<evidence type="ECO:0000313" key="3">
    <source>
        <dbReference type="EMBL" id="ANO51576.1"/>
    </source>
</evidence>
<feature type="region of interest" description="Disordered" evidence="1">
    <location>
        <begin position="59"/>
        <end position="88"/>
    </location>
</feature>
<feature type="signal peptide" evidence="2">
    <location>
        <begin position="1"/>
        <end position="24"/>
    </location>
</feature>
<feature type="chain" id="PRO_5008260191" description="Secreted protein" evidence="2">
    <location>
        <begin position="25"/>
        <end position="88"/>
    </location>
</feature>
<evidence type="ECO:0000256" key="1">
    <source>
        <dbReference type="SAM" id="MobiDB-lite"/>
    </source>
</evidence>
<evidence type="ECO:0008006" key="5">
    <source>
        <dbReference type="Google" id="ProtNLM"/>
    </source>
</evidence>
<reference evidence="3 4" key="1">
    <citation type="submission" date="2016-06" db="EMBL/GenBank/DDBJ databases">
        <title>Complete genome sequence of a deep-branching marine Gamma Proteobacterium Woeseia oceani type strain XK5.</title>
        <authorList>
            <person name="Mu D."/>
            <person name="Du Z."/>
        </authorList>
    </citation>
    <scope>NUCLEOTIDE SEQUENCE [LARGE SCALE GENOMIC DNA]</scope>
    <source>
        <strain evidence="3 4">XK5</strain>
    </source>
</reference>
<dbReference type="RefSeq" id="WP_068616051.1">
    <property type="nucleotide sequence ID" value="NZ_CP016268.1"/>
</dbReference>
<dbReference type="PROSITE" id="PS51257">
    <property type="entry name" value="PROKAR_LIPOPROTEIN"/>
    <property type="match status" value="1"/>
</dbReference>
<name>A0A193LGI6_9GAMM</name>
<organism evidence="3 4">
    <name type="scientific">Woeseia oceani</name>
    <dbReference type="NCBI Taxonomy" id="1548547"/>
    <lineage>
        <taxon>Bacteria</taxon>
        <taxon>Pseudomonadati</taxon>
        <taxon>Pseudomonadota</taxon>
        <taxon>Gammaproteobacteria</taxon>
        <taxon>Woeseiales</taxon>
        <taxon>Woeseiaceae</taxon>
        <taxon>Woeseia</taxon>
    </lineage>
</organism>
<keyword evidence="4" id="KW-1185">Reference proteome</keyword>
<dbReference type="KEGG" id="woc:BA177_10510"/>
<protein>
    <recommendedName>
        <fullName evidence="5">Secreted protein</fullName>
    </recommendedName>
</protein>
<evidence type="ECO:0000256" key="2">
    <source>
        <dbReference type="SAM" id="SignalP"/>
    </source>
</evidence>
<accession>A0A193LGI6</accession>